<evidence type="ECO:0000313" key="2">
    <source>
        <dbReference type="EMBL" id="KAB0653584.1"/>
    </source>
</evidence>
<keyword evidence="1" id="KW-0472">Membrane</keyword>
<dbReference type="EMBL" id="VZOL01000557">
    <property type="protein sequence ID" value="KAB0653584.1"/>
    <property type="molecule type" value="Genomic_DNA"/>
</dbReference>
<organism evidence="2 3">
    <name type="scientific">Burkholderia territorii</name>
    <dbReference type="NCBI Taxonomy" id="1503055"/>
    <lineage>
        <taxon>Bacteria</taxon>
        <taxon>Pseudomonadati</taxon>
        <taxon>Pseudomonadota</taxon>
        <taxon>Betaproteobacteria</taxon>
        <taxon>Burkholderiales</taxon>
        <taxon>Burkholderiaceae</taxon>
        <taxon>Burkholderia</taxon>
        <taxon>Burkholderia cepacia complex</taxon>
    </lineage>
</organism>
<dbReference type="Proteomes" id="UP000473571">
    <property type="component" value="Unassembled WGS sequence"/>
</dbReference>
<feature type="transmembrane region" description="Helical" evidence="1">
    <location>
        <begin position="14"/>
        <end position="31"/>
    </location>
</feature>
<reference evidence="2 3" key="1">
    <citation type="submission" date="2019-09" db="EMBL/GenBank/DDBJ databases">
        <title>Draft genome sequences of 48 bacterial type strains from the CCUG.</title>
        <authorList>
            <person name="Tunovic T."/>
            <person name="Pineiro-Iglesias B."/>
            <person name="Unosson C."/>
            <person name="Inganas E."/>
            <person name="Ohlen M."/>
            <person name="Cardew S."/>
            <person name="Jensie-Markopoulos S."/>
            <person name="Salva-Serra F."/>
            <person name="Jaen-Luchoro D."/>
            <person name="Karlsson R."/>
            <person name="Svensson-Stadler L."/>
            <person name="Chun J."/>
            <person name="Moore E."/>
        </authorList>
    </citation>
    <scope>NUCLEOTIDE SEQUENCE [LARGE SCALE GENOMIC DNA]</scope>
    <source>
        <strain evidence="2 3">CCUG 65687</strain>
    </source>
</reference>
<feature type="non-terminal residue" evidence="2">
    <location>
        <position position="58"/>
    </location>
</feature>
<protein>
    <submittedName>
        <fullName evidence="2">Lipase chaperone</fullName>
    </submittedName>
</protein>
<proteinExistence type="predicted"/>
<evidence type="ECO:0000313" key="3">
    <source>
        <dbReference type="Proteomes" id="UP000473571"/>
    </source>
</evidence>
<sequence>MTAREGRAPLARRVAIYGAAGLAAIAGVAIWNSTVSHRGADATHASADTAVPGGANAA</sequence>
<evidence type="ECO:0000256" key="1">
    <source>
        <dbReference type="SAM" id="Phobius"/>
    </source>
</evidence>
<accession>A0A6L3NB07</accession>
<comment type="caution">
    <text evidence="2">The sequence shown here is derived from an EMBL/GenBank/DDBJ whole genome shotgun (WGS) entry which is preliminary data.</text>
</comment>
<dbReference type="AlphaFoldDB" id="A0A6L3NB07"/>
<keyword evidence="1" id="KW-1133">Transmembrane helix</keyword>
<keyword evidence="1" id="KW-0812">Transmembrane</keyword>
<name>A0A6L3NB07_9BURK</name>
<gene>
    <name evidence="2" type="ORF">F7R13_26510</name>
</gene>